<dbReference type="AlphaFoldDB" id="A0A0N5AUE3"/>
<proteinExistence type="predicted"/>
<dbReference type="Proteomes" id="UP000046393">
    <property type="component" value="Unplaced"/>
</dbReference>
<name>A0A0N5AUE3_9BILA</name>
<sequence>MEVIAEVLSQLTLADTSSSATVAKKTDAAENNEKDEGELLNRLNTQQQIILPKIIITSESTANDLCNLDNDLAKLVIDHQLRPRIQYVVPQVPFHKQTVIL</sequence>
<evidence type="ECO:0000313" key="2">
    <source>
        <dbReference type="WBParaSite" id="SMUV_0000847701-mRNA-1"/>
    </source>
</evidence>
<protein>
    <submittedName>
        <fullName evidence="2">Uncharacterized protein</fullName>
    </submittedName>
</protein>
<evidence type="ECO:0000313" key="1">
    <source>
        <dbReference type="Proteomes" id="UP000046393"/>
    </source>
</evidence>
<keyword evidence="1" id="KW-1185">Reference proteome</keyword>
<accession>A0A0N5AUE3</accession>
<dbReference type="WBParaSite" id="SMUV_0000847701-mRNA-1">
    <property type="protein sequence ID" value="SMUV_0000847701-mRNA-1"/>
    <property type="gene ID" value="SMUV_0000847701"/>
</dbReference>
<organism evidence="1 2">
    <name type="scientific">Syphacia muris</name>
    <dbReference type="NCBI Taxonomy" id="451379"/>
    <lineage>
        <taxon>Eukaryota</taxon>
        <taxon>Metazoa</taxon>
        <taxon>Ecdysozoa</taxon>
        <taxon>Nematoda</taxon>
        <taxon>Chromadorea</taxon>
        <taxon>Rhabditida</taxon>
        <taxon>Spirurina</taxon>
        <taxon>Oxyuridomorpha</taxon>
        <taxon>Oxyuroidea</taxon>
        <taxon>Oxyuridae</taxon>
        <taxon>Syphacia</taxon>
    </lineage>
</organism>
<reference evidence="2" key="1">
    <citation type="submission" date="2017-02" db="UniProtKB">
        <authorList>
            <consortium name="WormBaseParasite"/>
        </authorList>
    </citation>
    <scope>IDENTIFICATION</scope>
</reference>